<proteinExistence type="predicted"/>
<evidence type="ECO:0000313" key="3">
    <source>
        <dbReference type="Proteomes" id="UP000017668"/>
    </source>
</evidence>
<protein>
    <submittedName>
        <fullName evidence="2">Uncharacterized protein</fullName>
    </submittedName>
</protein>
<evidence type="ECO:0000313" key="2">
    <source>
        <dbReference type="EMBL" id="EKJ93111.1"/>
    </source>
</evidence>
<feature type="compositionally biased region" description="Basic and acidic residues" evidence="1">
    <location>
        <begin position="52"/>
        <end position="61"/>
    </location>
</feature>
<reference evidence="2 3" key="1">
    <citation type="journal article" date="2013" name="Genome Announc.">
        <title>Genome Sequence of Rhizobium lupini HPC(L) Isolated from Saline Desert Soil, Kutch (Gujarat).</title>
        <authorList>
            <person name="Agarwal L."/>
            <person name="Purohit H.J."/>
        </authorList>
    </citation>
    <scope>NUCLEOTIDE SEQUENCE [LARGE SCALE GENOMIC DNA]</scope>
    <source>
        <strain evidence="3">HPC(L)</strain>
    </source>
</reference>
<evidence type="ECO:0000256" key="1">
    <source>
        <dbReference type="SAM" id="MobiDB-lite"/>
    </source>
</evidence>
<keyword evidence="3" id="KW-1185">Reference proteome</keyword>
<gene>
    <name evidence="2" type="ORF">C241_26690</name>
</gene>
<dbReference type="Proteomes" id="UP000017668">
    <property type="component" value="Unassembled WGS sequence"/>
</dbReference>
<dbReference type="EMBL" id="AMQQ01000057">
    <property type="protein sequence ID" value="EKJ93111.1"/>
    <property type="molecule type" value="Genomic_DNA"/>
</dbReference>
<name>A0ABN0HEZ3_RHILU</name>
<comment type="caution">
    <text evidence="2">The sequence shown here is derived from an EMBL/GenBank/DDBJ whole genome shotgun (WGS) entry which is preliminary data.</text>
</comment>
<sequence length="78" mass="8770">MFERQPGPFHRRDDGEFLRDEGRGRNRRLTDADDGNICKSPGRIKPGIIETGDDRRVDAQRRSLASSSRRPGTANTSS</sequence>
<feature type="compositionally biased region" description="Basic and acidic residues" evidence="1">
    <location>
        <begin position="10"/>
        <end position="31"/>
    </location>
</feature>
<accession>A0ABN0HEZ3</accession>
<organism evidence="2 3">
    <name type="scientific">Bradyrhizobium lupini HPC(L)</name>
    <dbReference type="NCBI Taxonomy" id="1229491"/>
    <lineage>
        <taxon>Bacteria</taxon>
        <taxon>Pseudomonadati</taxon>
        <taxon>Pseudomonadota</taxon>
        <taxon>Alphaproteobacteria</taxon>
        <taxon>Hyphomicrobiales</taxon>
        <taxon>Nitrobacteraceae</taxon>
        <taxon>Bradyrhizobium</taxon>
    </lineage>
</organism>
<feature type="region of interest" description="Disordered" evidence="1">
    <location>
        <begin position="1"/>
        <end position="78"/>
    </location>
</feature>